<evidence type="ECO:0000313" key="2">
    <source>
        <dbReference type="EMBL" id="KNZ63361.1"/>
    </source>
</evidence>
<keyword evidence="1" id="KW-1133">Transmembrane helix</keyword>
<keyword evidence="1" id="KW-0812">Transmembrane</keyword>
<evidence type="ECO:0000256" key="1">
    <source>
        <dbReference type="SAM" id="Phobius"/>
    </source>
</evidence>
<feature type="transmembrane region" description="Helical" evidence="1">
    <location>
        <begin position="261"/>
        <end position="281"/>
    </location>
</feature>
<gene>
    <name evidence="2" type="ORF">VP01_1154g1</name>
</gene>
<comment type="caution">
    <text evidence="2">The sequence shown here is derived from an EMBL/GenBank/DDBJ whole genome shotgun (WGS) entry which is preliminary data.</text>
</comment>
<evidence type="ECO:0000313" key="3">
    <source>
        <dbReference type="Proteomes" id="UP000037035"/>
    </source>
</evidence>
<reference evidence="2 3" key="1">
    <citation type="submission" date="2015-08" db="EMBL/GenBank/DDBJ databases">
        <title>Next Generation Sequencing and Analysis of the Genome of Puccinia sorghi L Schw, the Causal Agent of Maize Common Rust.</title>
        <authorList>
            <person name="Rochi L."/>
            <person name="Burguener G."/>
            <person name="Darino M."/>
            <person name="Turjanski A."/>
            <person name="Kreff E."/>
            <person name="Dieguez M.J."/>
            <person name="Sacco F."/>
        </authorList>
    </citation>
    <scope>NUCLEOTIDE SEQUENCE [LARGE SCALE GENOMIC DNA]</scope>
    <source>
        <strain evidence="2 3">RO10H11247</strain>
    </source>
</reference>
<dbReference type="VEuPathDB" id="FungiDB:VP01_1154g1"/>
<accession>A0A0L6VRN8</accession>
<protein>
    <submittedName>
        <fullName evidence="2">Putative signal peptide protein</fullName>
    </submittedName>
</protein>
<dbReference type="EMBL" id="LAVV01001721">
    <property type="protein sequence ID" value="KNZ63361.1"/>
    <property type="molecule type" value="Genomic_DNA"/>
</dbReference>
<keyword evidence="1" id="KW-0472">Membrane</keyword>
<sequence>MYTLPSLWVWCYLFSATNSAKMWVLLIFLEFRFKIDTNSLKKTDYYSYFSFFHFYFSKSAVFSKQHIFKLRGHNDHLFLFLLDHGGINMCLPDYPDVTCHLVIIDSRQHLCLLPFLPNKSESVLREGEGRLDLVYALQKSHWSLMIWRSISCPPCLVSSTPCIGAGEILLLLPPSMTNKGCVRHVQATRKIVSPPDHPRTIEHIEKGNKTNINLFLLDMKMEGHILASYTKLPMKHGFLFCLCSRGKGFLDLFLKFINDELILLIIFISVGISELSLAFLLNSLKKACSMYNFHCQQTISHEFYHFRLGFFSKFKFDPRPQFTNQKLVLQPTQTTAATSSGLQKRKGGVTCQTPKSKNQNFKYGAQINEAHKSEFASSFSILVTISKKKKKIEIEVVQNKLFDICEWFGQACWPKTKATCTHCLHFGYGLLAEITLSHPPLWFNSRQYNEKDSFIIFSSGNPGSNRVQGVTYICYLKQVTRYKHMQKMLIIK</sequence>
<feature type="transmembrane region" description="Helical" evidence="1">
    <location>
        <begin position="6"/>
        <end position="29"/>
    </location>
</feature>
<proteinExistence type="predicted"/>
<name>A0A0L6VRN8_9BASI</name>
<organism evidence="2 3">
    <name type="scientific">Puccinia sorghi</name>
    <dbReference type="NCBI Taxonomy" id="27349"/>
    <lineage>
        <taxon>Eukaryota</taxon>
        <taxon>Fungi</taxon>
        <taxon>Dikarya</taxon>
        <taxon>Basidiomycota</taxon>
        <taxon>Pucciniomycotina</taxon>
        <taxon>Pucciniomycetes</taxon>
        <taxon>Pucciniales</taxon>
        <taxon>Pucciniaceae</taxon>
        <taxon>Puccinia</taxon>
    </lineage>
</organism>
<keyword evidence="3" id="KW-1185">Reference proteome</keyword>
<dbReference type="AlphaFoldDB" id="A0A0L6VRN8"/>
<dbReference type="Proteomes" id="UP000037035">
    <property type="component" value="Unassembled WGS sequence"/>
</dbReference>